<dbReference type="PROSITE" id="PS50888">
    <property type="entry name" value="BHLH"/>
    <property type="match status" value="1"/>
</dbReference>
<evidence type="ECO:0000256" key="3">
    <source>
        <dbReference type="ARBA" id="ARBA00023163"/>
    </source>
</evidence>
<dbReference type="Pfam" id="PF00010">
    <property type="entry name" value="HLH"/>
    <property type="match status" value="1"/>
</dbReference>
<dbReference type="OrthoDB" id="690068at2759"/>
<name>A0A8K0H3M7_9ROSA</name>
<dbReference type="GO" id="GO:0010017">
    <property type="term" value="P:red or far-red light signaling pathway"/>
    <property type="evidence" value="ECO:0007669"/>
    <property type="project" value="UniProtKB-ARBA"/>
</dbReference>
<evidence type="ECO:0000256" key="1">
    <source>
        <dbReference type="ARBA" id="ARBA00004123"/>
    </source>
</evidence>
<dbReference type="InterPro" id="IPR044273">
    <property type="entry name" value="PIF3-like"/>
</dbReference>
<comment type="subcellular location">
    <subcellularLocation>
        <location evidence="1">Nucleus</location>
    </subcellularLocation>
</comment>
<comment type="caution">
    <text evidence="7">The sequence shown here is derived from an EMBL/GenBank/DDBJ whole genome shotgun (WGS) entry which is preliminary data.</text>
</comment>
<evidence type="ECO:0000256" key="4">
    <source>
        <dbReference type="ARBA" id="ARBA00023242"/>
    </source>
</evidence>
<evidence type="ECO:0000313" key="7">
    <source>
        <dbReference type="EMBL" id="KAF3445038.1"/>
    </source>
</evidence>
<keyword evidence="2" id="KW-0805">Transcription regulation</keyword>
<feature type="compositionally biased region" description="Basic and acidic residues" evidence="5">
    <location>
        <begin position="260"/>
        <end position="274"/>
    </location>
</feature>
<evidence type="ECO:0000313" key="8">
    <source>
        <dbReference type="Proteomes" id="UP000796880"/>
    </source>
</evidence>
<dbReference type="SUPFAM" id="SSF47459">
    <property type="entry name" value="HLH, helix-loop-helix DNA-binding domain"/>
    <property type="match status" value="1"/>
</dbReference>
<keyword evidence="3" id="KW-0804">Transcription</keyword>
<dbReference type="AlphaFoldDB" id="A0A8K0H3M7"/>
<evidence type="ECO:0000259" key="6">
    <source>
        <dbReference type="PROSITE" id="PS50888"/>
    </source>
</evidence>
<dbReference type="Proteomes" id="UP000796880">
    <property type="component" value="Unassembled WGS sequence"/>
</dbReference>
<dbReference type="Gene3D" id="4.10.280.10">
    <property type="entry name" value="Helix-loop-helix DNA-binding domain"/>
    <property type="match status" value="1"/>
</dbReference>
<dbReference type="GO" id="GO:0005634">
    <property type="term" value="C:nucleus"/>
    <property type="evidence" value="ECO:0007669"/>
    <property type="project" value="UniProtKB-SubCell"/>
</dbReference>
<accession>A0A8K0H3M7</accession>
<dbReference type="FunFam" id="4.10.280.10:FF:000004">
    <property type="entry name" value="Basic helix-loop-helix transcription factor"/>
    <property type="match status" value="1"/>
</dbReference>
<dbReference type="EMBL" id="VOIH02000006">
    <property type="protein sequence ID" value="KAF3445038.1"/>
    <property type="molecule type" value="Genomic_DNA"/>
</dbReference>
<gene>
    <name evidence="7" type="ORF">FNV43_RR14731</name>
</gene>
<evidence type="ECO:0000256" key="5">
    <source>
        <dbReference type="SAM" id="MobiDB-lite"/>
    </source>
</evidence>
<feature type="region of interest" description="Disordered" evidence="5">
    <location>
        <begin position="131"/>
        <end position="164"/>
    </location>
</feature>
<feature type="domain" description="BHLH" evidence="6">
    <location>
        <begin position="356"/>
        <end position="405"/>
    </location>
</feature>
<evidence type="ECO:0000256" key="2">
    <source>
        <dbReference type="ARBA" id="ARBA00023015"/>
    </source>
</evidence>
<dbReference type="PANTHER" id="PTHR46807:SF7">
    <property type="entry name" value="BHLH DOMAIN-CONTAINING PROTEIN"/>
    <property type="match status" value="1"/>
</dbReference>
<feature type="region of interest" description="Disordered" evidence="5">
    <location>
        <begin position="260"/>
        <end position="371"/>
    </location>
</feature>
<feature type="compositionally biased region" description="Basic and acidic residues" evidence="5">
    <location>
        <begin position="356"/>
        <end position="371"/>
    </location>
</feature>
<dbReference type="GO" id="GO:0046983">
    <property type="term" value="F:protein dimerization activity"/>
    <property type="evidence" value="ECO:0007669"/>
    <property type="project" value="InterPro"/>
</dbReference>
<feature type="compositionally biased region" description="Polar residues" evidence="5">
    <location>
        <begin position="302"/>
        <end position="311"/>
    </location>
</feature>
<dbReference type="PANTHER" id="PTHR46807">
    <property type="entry name" value="TRANSCRIPTION FACTOR PIF3"/>
    <property type="match status" value="1"/>
</dbReference>
<dbReference type="InterPro" id="IPR047265">
    <property type="entry name" value="PIF1-like_bHLH"/>
</dbReference>
<protein>
    <recommendedName>
        <fullName evidence="6">BHLH domain-containing protein</fullName>
    </recommendedName>
</protein>
<dbReference type="GO" id="GO:0003700">
    <property type="term" value="F:DNA-binding transcription factor activity"/>
    <property type="evidence" value="ECO:0007669"/>
    <property type="project" value="InterPro"/>
</dbReference>
<feature type="region of interest" description="Disordered" evidence="5">
    <location>
        <begin position="532"/>
        <end position="553"/>
    </location>
</feature>
<keyword evidence="4" id="KW-0539">Nucleus</keyword>
<reference evidence="7" key="1">
    <citation type="submission" date="2020-03" db="EMBL/GenBank/DDBJ databases">
        <title>A high-quality chromosome-level genome assembly of a woody plant with both climbing and erect habits, Rhamnella rubrinervis.</title>
        <authorList>
            <person name="Lu Z."/>
            <person name="Yang Y."/>
            <person name="Zhu X."/>
            <person name="Sun Y."/>
        </authorList>
    </citation>
    <scope>NUCLEOTIDE SEQUENCE</scope>
    <source>
        <strain evidence="7">BYM</strain>
        <tissue evidence="7">Leaf</tissue>
    </source>
</reference>
<sequence>MNHCISDWNFEGDIPVSSQKKPPGPDHELVELLWRNGQVVLHSQTHRKPSLNPIESRQVQKHDHQAIKAGGSCGNSTNLIQEEETVSWIHYPIEDSFEKEFCSTFFSELPSCDPIEIVDKPIRQIEEEKQLKYGGSSDSTSAHVVSTDSHHHHPQQPKIKPSNGVPAVPCPENSNQMPPPRFHYCNTALQNQNLNGLEKIVSLPQINSAPVKKGGDLRCSSSGQLAGKESKAAFTQGEVRECSVMTMGLSHCGSNQLLGDHDVSRVSGKDDVQKKLMPQSDRGKTETLEPLTSSSGGSGSSFGRTTCKQSTGGSGSKHKRKSRDAEESECQSGAGELESAAADKPSQRSGSSRRSRAAEVHNLSERRRRDRINEKMRALQELIPHCNKTDKASMLDEAIEYLKSLQLQLQVMWMGSGMAPMMFPGVQHYMSRMGMGMGPSALPSMHNPMHLPRVPLVDQSVTVSPTTNQPVLCQTPVLNPINFQNQMQNASFPEQYARFMGFHPMQTVSQPMNIFRFGSQMVQQNQTIAQQGIPNGGFSGGAPADDGLSGKMG</sequence>
<organism evidence="7 8">
    <name type="scientific">Rhamnella rubrinervis</name>
    <dbReference type="NCBI Taxonomy" id="2594499"/>
    <lineage>
        <taxon>Eukaryota</taxon>
        <taxon>Viridiplantae</taxon>
        <taxon>Streptophyta</taxon>
        <taxon>Embryophyta</taxon>
        <taxon>Tracheophyta</taxon>
        <taxon>Spermatophyta</taxon>
        <taxon>Magnoliopsida</taxon>
        <taxon>eudicotyledons</taxon>
        <taxon>Gunneridae</taxon>
        <taxon>Pentapetalae</taxon>
        <taxon>rosids</taxon>
        <taxon>fabids</taxon>
        <taxon>Rosales</taxon>
        <taxon>Rhamnaceae</taxon>
        <taxon>rhamnoid group</taxon>
        <taxon>Rhamneae</taxon>
        <taxon>Rhamnella</taxon>
    </lineage>
</organism>
<dbReference type="InterPro" id="IPR011598">
    <property type="entry name" value="bHLH_dom"/>
</dbReference>
<dbReference type="InterPro" id="IPR036638">
    <property type="entry name" value="HLH_DNA-bd_sf"/>
</dbReference>
<dbReference type="CDD" id="cd11445">
    <property type="entry name" value="bHLH_AtPIF_like"/>
    <property type="match status" value="1"/>
</dbReference>
<proteinExistence type="predicted"/>
<feature type="compositionally biased region" description="Polar residues" evidence="5">
    <location>
        <begin position="136"/>
        <end position="147"/>
    </location>
</feature>
<keyword evidence="8" id="KW-1185">Reference proteome</keyword>
<dbReference type="SMART" id="SM00353">
    <property type="entry name" value="HLH"/>
    <property type="match status" value="1"/>
</dbReference>